<evidence type="ECO:0000313" key="1">
    <source>
        <dbReference type="EMBL" id="MFC4464968.1"/>
    </source>
</evidence>
<dbReference type="Proteomes" id="UP001596012">
    <property type="component" value="Unassembled WGS sequence"/>
</dbReference>
<dbReference type="RefSeq" id="WP_386340617.1">
    <property type="nucleotide sequence ID" value="NZ_JBHSFG010000018.1"/>
</dbReference>
<name>A0ABV8YI41_9ACTN</name>
<reference evidence="2" key="1">
    <citation type="journal article" date="2019" name="Int. J. Syst. Evol. Microbiol.">
        <title>The Global Catalogue of Microorganisms (GCM) 10K type strain sequencing project: providing services to taxonomists for standard genome sequencing and annotation.</title>
        <authorList>
            <consortium name="The Broad Institute Genomics Platform"/>
            <consortium name="The Broad Institute Genome Sequencing Center for Infectious Disease"/>
            <person name="Wu L."/>
            <person name="Ma J."/>
        </authorList>
    </citation>
    <scope>NUCLEOTIDE SEQUENCE [LARGE SCALE GENOMIC DNA]</scope>
    <source>
        <strain evidence="2">DT43</strain>
    </source>
</reference>
<proteinExistence type="predicted"/>
<accession>A0ABV8YI41</accession>
<sequence length="70" mass="7556">MAKMLQANKSVFPEAAGATADKAYKSYRVGLGVAWTGMGMDAMDKSLGKSDFTSVTRIMRTSRYPLPHPG</sequence>
<evidence type="ECO:0000313" key="2">
    <source>
        <dbReference type="Proteomes" id="UP001596012"/>
    </source>
</evidence>
<comment type="caution">
    <text evidence="1">The sequence shown here is derived from an EMBL/GenBank/DDBJ whole genome shotgun (WGS) entry which is preliminary data.</text>
</comment>
<protein>
    <submittedName>
        <fullName evidence="1">Uncharacterized protein</fullName>
    </submittedName>
</protein>
<dbReference type="EMBL" id="JBHSFG010000018">
    <property type="protein sequence ID" value="MFC4464968.1"/>
    <property type="molecule type" value="Genomic_DNA"/>
</dbReference>
<keyword evidence="2" id="KW-1185">Reference proteome</keyword>
<gene>
    <name evidence="1" type="ORF">ACFPH6_10505</name>
</gene>
<organism evidence="1 2">
    <name type="scientific">Streptomyces xiangluensis</name>
    <dbReference type="NCBI Taxonomy" id="2665720"/>
    <lineage>
        <taxon>Bacteria</taxon>
        <taxon>Bacillati</taxon>
        <taxon>Actinomycetota</taxon>
        <taxon>Actinomycetes</taxon>
        <taxon>Kitasatosporales</taxon>
        <taxon>Streptomycetaceae</taxon>
        <taxon>Streptomyces</taxon>
    </lineage>
</organism>